<comment type="caution">
    <text evidence="1">The sequence shown here is derived from an EMBL/GenBank/DDBJ whole genome shotgun (WGS) entry which is preliminary data.</text>
</comment>
<protein>
    <submittedName>
        <fullName evidence="1">Uncharacterized protein</fullName>
    </submittedName>
</protein>
<proteinExistence type="predicted"/>
<name>A0ACC4APT8_POPAL</name>
<dbReference type="EMBL" id="RCHU02000017">
    <property type="protein sequence ID" value="KAL3568255.1"/>
    <property type="molecule type" value="Genomic_DNA"/>
</dbReference>
<evidence type="ECO:0000313" key="2">
    <source>
        <dbReference type="Proteomes" id="UP000309997"/>
    </source>
</evidence>
<accession>A0ACC4APT8</accession>
<evidence type="ECO:0000313" key="1">
    <source>
        <dbReference type="EMBL" id="KAL3568255.1"/>
    </source>
</evidence>
<dbReference type="Proteomes" id="UP000309997">
    <property type="component" value="Unassembled WGS sequence"/>
</dbReference>
<reference evidence="1 2" key="1">
    <citation type="journal article" date="2024" name="Plant Biotechnol. J.">
        <title>Genome and CRISPR/Cas9 system of a widespread forest tree (Populus alba) in the world.</title>
        <authorList>
            <person name="Liu Y.J."/>
            <person name="Jiang P.F."/>
            <person name="Han X.M."/>
            <person name="Li X.Y."/>
            <person name="Wang H.M."/>
            <person name="Wang Y.J."/>
            <person name="Wang X.X."/>
            <person name="Zeng Q.Y."/>
        </authorList>
    </citation>
    <scope>NUCLEOTIDE SEQUENCE [LARGE SCALE GENOMIC DNA]</scope>
    <source>
        <strain evidence="2">cv. PAL-ZL1</strain>
    </source>
</reference>
<organism evidence="1 2">
    <name type="scientific">Populus alba</name>
    <name type="common">White poplar</name>
    <dbReference type="NCBI Taxonomy" id="43335"/>
    <lineage>
        <taxon>Eukaryota</taxon>
        <taxon>Viridiplantae</taxon>
        <taxon>Streptophyta</taxon>
        <taxon>Embryophyta</taxon>
        <taxon>Tracheophyta</taxon>
        <taxon>Spermatophyta</taxon>
        <taxon>Magnoliopsida</taxon>
        <taxon>eudicotyledons</taxon>
        <taxon>Gunneridae</taxon>
        <taxon>Pentapetalae</taxon>
        <taxon>rosids</taxon>
        <taxon>fabids</taxon>
        <taxon>Malpighiales</taxon>
        <taxon>Salicaceae</taxon>
        <taxon>Saliceae</taxon>
        <taxon>Populus</taxon>
    </lineage>
</organism>
<gene>
    <name evidence="1" type="ORF">D5086_030906</name>
</gene>
<sequence>MIKSANLKLLKVEVMGMVTAGEEGGGDDIAVEEGYEATKTSSVREKGEMAGLVREKEKEGKKWQHSQLTRHLRVA</sequence>
<keyword evidence="2" id="KW-1185">Reference proteome</keyword>